<comment type="subcellular location">
    <subcellularLocation>
        <location evidence="1">Cell membrane</location>
        <topology evidence="1">Multi-pass membrane protein</topology>
    </subcellularLocation>
</comment>
<feature type="transmembrane region" description="Helical" evidence="6">
    <location>
        <begin position="719"/>
        <end position="742"/>
    </location>
</feature>
<accession>A0A1K1SLX8</accession>
<evidence type="ECO:0000313" key="11">
    <source>
        <dbReference type="Proteomes" id="UP000183788"/>
    </source>
</evidence>
<reference evidence="9 11" key="1">
    <citation type="submission" date="2016-11" db="EMBL/GenBank/DDBJ databases">
        <authorList>
            <person name="Jaros S."/>
            <person name="Januszkiewicz K."/>
            <person name="Wedrychowicz H."/>
        </authorList>
    </citation>
    <scope>NUCLEOTIDE SEQUENCE [LARGE SCALE GENOMIC DNA]</scope>
    <source>
        <strain evidence="9 11">DSM 784</strain>
    </source>
</reference>
<keyword evidence="5 6" id="KW-0472">Membrane</keyword>
<feature type="transmembrane region" description="Helical" evidence="6">
    <location>
        <begin position="675"/>
        <end position="699"/>
    </location>
</feature>
<dbReference type="AlphaFoldDB" id="A0A1K1SLX8"/>
<feature type="domain" description="MacB-like periplasmic core" evidence="8">
    <location>
        <begin position="20"/>
        <end position="239"/>
    </location>
</feature>
<evidence type="ECO:0000256" key="1">
    <source>
        <dbReference type="ARBA" id="ARBA00004651"/>
    </source>
</evidence>
<sequence length="798" mass="89798">MLTSYFRIAWRNLRKNTLFSVINILGLAVGLMCAMLIIFHVKEELRYDKGYTKADRLFRLNLHGQGEDTRQWAATAPTIGLQMARELPEVAAVTRFYRPYPNQVLSYATNRFEEKQGFFADANVSNTFDLHFVKGDANTALTATDAIVITEEMAHKYFGQQDPLGKVIMDDVAQLPLKVTGVVSKPAFPTHLQFDYLLSMNTLQHYVDQNTLERRTWNAFYTYLVLNSRASLASINDKLLNFMVRYYTAGGETAGEVLAGRKLSLIPVTDIHLHSNMEKELGPNSSITYVYVFSIAALFILLIAAVNFINISTAQAFNRMKEIGLRKVIGASRPQLMRQFLGESFIITLIAAVLALLMFALVLPVYNNLSGKQLRIDQLLSFTNLGILILSVVVIGLLASAYPAWFVSSFKPVPALKGKRDVASPVYTVRKGLIIFQFAISVFMIFSALVMYRQLQLFHHKHLGFDKEQQIAVTMYGNMWEHFGSLMHDLQQNSGIANFTTTSTLPGERFSINNMVPLNAASPVQEFSVRAMWANETLLATLNIPLLAGRDFQSQFPNIQHHEFILNEAAVKNLGMKEPLGQSFILDTDTGTVVGIIKDFNFASLHAPIEPLVIQYKPFRTNYLVVKARPGKAEQTLQFLESKIRALSPNAVFTYTFLDDKLNRLYFSEDRMMQLFRVFSFFAIFVSCLGLFGVSAYASQLRIKEVGIRKVLGASAYNVTMLLSGNFMKLVLIATLLSWPLAWWTMNRWLDSFAYRVHIDVSIFLLSGVLALLVALLTVGGQAMKAAFMNPVKSLKME</sequence>
<evidence type="ECO:0000259" key="7">
    <source>
        <dbReference type="Pfam" id="PF02687"/>
    </source>
</evidence>
<dbReference type="Pfam" id="PF12704">
    <property type="entry name" value="MacB_PCD"/>
    <property type="match status" value="1"/>
</dbReference>
<dbReference type="Proteomes" id="UP001326715">
    <property type="component" value="Chromosome"/>
</dbReference>
<dbReference type="GO" id="GO:0005886">
    <property type="term" value="C:plasma membrane"/>
    <property type="evidence" value="ECO:0007669"/>
    <property type="project" value="UniProtKB-SubCell"/>
</dbReference>
<feature type="transmembrane region" description="Helical" evidence="6">
    <location>
        <begin position="20"/>
        <end position="39"/>
    </location>
</feature>
<feature type="transmembrane region" description="Helical" evidence="6">
    <location>
        <begin position="434"/>
        <end position="452"/>
    </location>
</feature>
<keyword evidence="4 6" id="KW-1133">Transmembrane helix</keyword>
<dbReference type="PANTHER" id="PTHR30572:SF18">
    <property type="entry name" value="ABC-TYPE MACROLIDE FAMILY EXPORT SYSTEM PERMEASE COMPONENT 2"/>
    <property type="match status" value="1"/>
</dbReference>
<dbReference type="InterPro" id="IPR025857">
    <property type="entry name" value="MacB_PCD"/>
</dbReference>
<reference evidence="10 12" key="2">
    <citation type="submission" date="2023-11" db="EMBL/GenBank/DDBJ databases">
        <title>MicrobeMod: A computational toolkit for identifying prokaryotic methylation and restriction-modification with nanopore sequencing.</title>
        <authorList>
            <person name="Crits-Christoph A."/>
            <person name="Kang S.C."/>
            <person name="Lee H."/>
            <person name="Ostrov N."/>
        </authorList>
    </citation>
    <scope>NUCLEOTIDE SEQUENCE [LARGE SCALE GENOMIC DNA]</scope>
    <source>
        <strain evidence="10 12">ATCC 23090</strain>
    </source>
</reference>
<feature type="transmembrane region" description="Helical" evidence="6">
    <location>
        <begin position="379"/>
        <end position="402"/>
    </location>
</feature>
<keyword evidence="12" id="KW-1185">Reference proteome</keyword>
<organism evidence="9 11">
    <name type="scientific">Chitinophaga sancti</name>
    <dbReference type="NCBI Taxonomy" id="1004"/>
    <lineage>
        <taxon>Bacteria</taxon>
        <taxon>Pseudomonadati</taxon>
        <taxon>Bacteroidota</taxon>
        <taxon>Chitinophagia</taxon>
        <taxon>Chitinophagales</taxon>
        <taxon>Chitinophagaceae</taxon>
        <taxon>Chitinophaga</taxon>
    </lineage>
</organism>
<evidence type="ECO:0000256" key="5">
    <source>
        <dbReference type="ARBA" id="ARBA00023136"/>
    </source>
</evidence>
<evidence type="ECO:0000259" key="8">
    <source>
        <dbReference type="Pfam" id="PF12704"/>
    </source>
</evidence>
<dbReference type="Pfam" id="PF02687">
    <property type="entry name" value="FtsX"/>
    <property type="match status" value="2"/>
</dbReference>
<proteinExistence type="predicted"/>
<evidence type="ECO:0000256" key="6">
    <source>
        <dbReference type="SAM" id="Phobius"/>
    </source>
</evidence>
<feature type="transmembrane region" description="Helical" evidence="6">
    <location>
        <begin position="289"/>
        <end position="311"/>
    </location>
</feature>
<dbReference type="InterPro" id="IPR050250">
    <property type="entry name" value="Macrolide_Exporter_MacB"/>
</dbReference>
<evidence type="ECO:0000313" key="12">
    <source>
        <dbReference type="Proteomes" id="UP001326715"/>
    </source>
</evidence>
<keyword evidence="2" id="KW-1003">Cell membrane</keyword>
<dbReference type="GO" id="GO:0022857">
    <property type="term" value="F:transmembrane transporter activity"/>
    <property type="evidence" value="ECO:0007669"/>
    <property type="project" value="TreeGrafter"/>
</dbReference>
<evidence type="ECO:0000256" key="4">
    <source>
        <dbReference type="ARBA" id="ARBA00022989"/>
    </source>
</evidence>
<feature type="domain" description="ABC3 transporter permease C-terminal" evidence="7">
    <location>
        <begin position="678"/>
        <end position="791"/>
    </location>
</feature>
<feature type="transmembrane region" description="Helical" evidence="6">
    <location>
        <begin position="345"/>
        <end position="367"/>
    </location>
</feature>
<evidence type="ECO:0000313" key="10">
    <source>
        <dbReference type="EMBL" id="WQG90477.1"/>
    </source>
</evidence>
<dbReference type="STRING" id="1004.SAMN05661012_05711"/>
<evidence type="ECO:0000256" key="3">
    <source>
        <dbReference type="ARBA" id="ARBA00022692"/>
    </source>
</evidence>
<evidence type="ECO:0000313" key="9">
    <source>
        <dbReference type="EMBL" id="SFW85331.1"/>
    </source>
</evidence>
<dbReference type="Proteomes" id="UP000183788">
    <property type="component" value="Unassembled WGS sequence"/>
</dbReference>
<dbReference type="EMBL" id="FPIZ01000026">
    <property type="protein sequence ID" value="SFW85331.1"/>
    <property type="molecule type" value="Genomic_DNA"/>
</dbReference>
<dbReference type="EMBL" id="CP140154">
    <property type="protein sequence ID" value="WQG90477.1"/>
    <property type="molecule type" value="Genomic_DNA"/>
</dbReference>
<feature type="transmembrane region" description="Helical" evidence="6">
    <location>
        <begin position="763"/>
        <end position="784"/>
    </location>
</feature>
<keyword evidence="3 6" id="KW-0812">Transmembrane</keyword>
<feature type="domain" description="ABC3 transporter permease C-terminal" evidence="7">
    <location>
        <begin position="295"/>
        <end position="411"/>
    </location>
</feature>
<evidence type="ECO:0000256" key="2">
    <source>
        <dbReference type="ARBA" id="ARBA00022475"/>
    </source>
</evidence>
<dbReference type="RefSeq" id="WP_072364985.1">
    <property type="nucleotide sequence ID" value="NZ_CP139972.1"/>
</dbReference>
<name>A0A1K1SLX8_9BACT</name>
<dbReference type="InterPro" id="IPR003838">
    <property type="entry name" value="ABC3_permease_C"/>
</dbReference>
<dbReference type="PANTHER" id="PTHR30572">
    <property type="entry name" value="MEMBRANE COMPONENT OF TRANSPORTER-RELATED"/>
    <property type="match status" value="1"/>
</dbReference>
<protein>
    <submittedName>
        <fullName evidence="10">FtsX-like permease family protein</fullName>
    </submittedName>
    <submittedName>
        <fullName evidence="9">Putative ABC transport system permease protein</fullName>
    </submittedName>
</protein>
<dbReference type="OrthoDB" id="5933722at2"/>
<gene>
    <name evidence="9" type="ORF">SAMN05661012_05711</name>
    <name evidence="10" type="ORF">SR876_03140</name>
</gene>